<comment type="caution">
    <text evidence="6">The sequence shown here is derived from an EMBL/GenBank/DDBJ whole genome shotgun (WGS) entry which is preliminary data.</text>
</comment>
<evidence type="ECO:0000256" key="2">
    <source>
        <dbReference type="ARBA" id="ARBA00022741"/>
    </source>
</evidence>
<proteinExistence type="predicted"/>
<dbReference type="PANTHER" id="PTHR19211:SF100">
    <property type="entry name" value="RIBOSOME PROTECTION PROTEIN VMLR"/>
    <property type="match status" value="1"/>
</dbReference>
<accession>A0A9D1LRF3</accession>
<dbReference type="InterPro" id="IPR003593">
    <property type="entry name" value="AAA+_ATPase"/>
</dbReference>
<dbReference type="InterPro" id="IPR032781">
    <property type="entry name" value="ABC_tran_Xtn"/>
</dbReference>
<dbReference type="InterPro" id="IPR017871">
    <property type="entry name" value="ABC_transporter-like_CS"/>
</dbReference>
<name>A0A9D1LRF3_9FIRM</name>
<feature type="domain" description="ABC transporter" evidence="5">
    <location>
        <begin position="4"/>
        <end position="206"/>
    </location>
</feature>
<keyword evidence="3" id="KW-0067">ATP-binding</keyword>
<evidence type="ECO:0000259" key="5">
    <source>
        <dbReference type="PROSITE" id="PS50893"/>
    </source>
</evidence>
<dbReference type="GO" id="GO:0016887">
    <property type="term" value="F:ATP hydrolysis activity"/>
    <property type="evidence" value="ECO:0007669"/>
    <property type="project" value="InterPro"/>
</dbReference>
<dbReference type="Pfam" id="PF00005">
    <property type="entry name" value="ABC_tran"/>
    <property type="match status" value="2"/>
</dbReference>
<dbReference type="Gene3D" id="3.40.50.300">
    <property type="entry name" value="P-loop containing nucleotide triphosphate hydrolases"/>
    <property type="match status" value="3"/>
</dbReference>
<dbReference type="InterPro" id="IPR003439">
    <property type="entry name" value="ABC_transporter-like_ATP-bd"/>
</dbReference>
<dbReference type="AlphaFoldDB" id="A0A9D1LRF3"/>
<evidence type="ECO:0000313" key="6">
    <source>
        <dbReference type="EMBL" id="HIU46575.1"/>
    </source>
</evidence>
<feature type="domain" description="ABC transporter" evidence="5">
    <location>
        <begin position="300"/>
        <end position="509"/>
    </location>
</feature>
<dbReference type="GO" id="GO:0005524">
    <property type="term" value="F:ATP binding"/>
    <property type="evidence" value="ECO:0007669"/>
    <property type="project" value="UniProtKB-KW"/>
</dbReference>
<keyword evidence="1" id="KW-0677">Repeat</keyword>
<dbReference type="PANTHER" id="PTHR19211">
    <property type="entry name" value="ATP-BINDING TRANSPORT PROTEIN-RELATED"/>
    <property type="match status" value="1"/>
</dbReference>
<sequence>MLLLQASEIIQDFADRRVLDVPEFTIYDGDRIGLVGENGAGKSTLMGILAGRRAPDQGHVTVNCPIALVPQFGSGEEYAAAMDEQGVQVDLAAAGELSSRFKTGALHGGLSGGESTRRRITGALAQHPRLLMLDEPTTDLDAQGVDELMRQLKAFDGALLLISHDRALLDALCTSIAELEDAHIAMYPGNYSDYMAEKHRRREFQQFEYDSYQRERARLSEAIDARERRARRTKLPTRMGNSEARLHKRSATEVEEKLHKSASAMRTRLDQLERKERPRDLPAVSMKLGAAGGVVSRRALEVKHLKLDVPGRVLVRDVNFALPTGSRTALMGANGCGKTTLIGRLVDGAPGVRLSPGVKIGYFSQLSERTLDMDATALENAMADSALPQSVARSVLSNLMLGADDVFKPVRVLSGGERVKVELARLLLSESNLLILDEPTNHLDVFALEALEKLLSEYAGTLLMVSHDRRFVSGIAQRLLVIEGGTLAAFEGTLADYEAKRAIRDEQAERARQQVELGADTLRMRMAAIDARLNGKGLSADQREELEREYFDIARRLRALKAQ</sequence>
<reference evidence="6" key="1">
    <citation type="submission" date="2020-10" db="EMBL/GenBank/DDBJ databases">
        <authorList>
            <person name="Gilroy R."/>
        </authorList>
    </citation>
    <scope>NUCLEOTIDE SEQUENCE</scope>
    <source>
        <strain evidence="6">ChiSxjej2B14-8506</strain>
    </source>
</reference>
<feature type="compositionally biased region" description="Basic and acidic residues" evidence="4">
    <location>
        <begin position="250"/>
        <end position="259"/>
    </location>
</feature>
<reference evidence="6" key="2">
    <citation type="journal article" date="2021" name="PeerJ">
        <title>Extensive microbial diversity within the chicken gut microbiome revealed by metagenomics and culture.</title>
        <authorList>
            <person name="Gilroy R."/>
            <person name="Ravi A."/>
            <person name="Getino M."/>
            <person name="Pursley I."/>
            <person name="Horton D.L."/>
            <person name="Alikhan N.F."/>
            <person name="Baker D."/>
            <person name="Gharbi K."/>
            <person name="Hall N."/>
            <person name="Watson M."/>
            <person name="Adriaenssens E.M."/>
            <person name="Foster-Nyarko E."/>
            <person name="Jarju S."/>
            <person name="Secka A."/>
            <person name="Antonio M."/>
            <person name="Oren A."/>
            <person name="Chaudhuri R.R."/>
            <person name="La Ragione R."/>
            <person name="Hildebrand F."/>
            <person name="Pallen M.J."/>
        </authorList>
    </citation>
    <scope>NUCLEOTIDE SEQUENCE</scope>
    <source>
        <strain evidence="6">ChiSxjej2B14-8506</strain>
    </source>
</reference>
<organism evidence="6 7">
    <name type="scientific">Candidatus Fimadaptatus faecigallinarum</name>
    <dbReference type="NCBI Taxonomy" id="2840814"/>
    <lineage>
        <taxon>Bacteria</taxon>
        <taxon>Bacillati</taxon>
        <taxon>Bacillota</taxon>
        <taxon>Clostridia</taxon>
        <taxon>Eubacteriales</taxon>
        <taxon>Candidatus Fimadaptatus</taxon>
    </lineage>
</organism>
<feature type="region of interest" description="Disordered" evidence="4">
    <location>
        <begin position="234"/>
        <end position="265"/>
    </location>
</feature>
<keyword evidence="2" id="KW-0547">Nucleotide-binding</keyword>
<dbReference type="PROSITE" id="PS50893">
    <property type="entry name" value="ABC_TRANSPORTER_2"/>
    <property type="match status" value="2"/>
</dbReference>
<dbReference type="InterPro" id="IPR050611">
    <property type="entry name" value="ABCF"/>
</dbReference>
<dbReference type="SMART" id="SM00382">
    <property type="entry name" value="AAA"/>
    <property type="match status" value="2"/>
</dbReference>
<dbReference type="Proteomes" id="UP000824123">
    <property type="component" value="Unassembled WGS sequence"/>
</dbReference>
<dbReference type="CDD" id="cd03221">
    <property type="entry name" value="ABCF_EF-3"/>
    <property type="match status" value="2"/>
</dbReference>
<dbReference type="SUPFAM" id="SSF52540">
    <property type="entry name" value="P-loop containing nucleoside triphosphate hydrolases"/>
    <property type="match status" value="2"/>
</dbReference>
<evidence type="ECO:0000256" key="3">
    <source>
        <dbReference type="ARBA" id="ARBA00022840"/>
    </source>
</evidence>
<dbReference type="InterPro" id="IPR027417">
    <property type="entry name" value="P-loop_NTPase"/>
</dbReference>
<dbReference type="Pfam" id="PF12848">
    <property type="entry name" value="ABC_tran_Xtn"/>
    <property type="match status" value="1"/>
</dbReference>
<evidence type="ECO:0000256" key="1">
    <source>
        <dbReference type="ARBA" id="ARBA00022737"/>
    </source>
</evidence>
<evidence type="ECO:0000313" key="7">
    <source>
        <dbReference type="Proteomes" id="UP000824123"/>
    </source>
</evidence>
<dbReference type="NCBIfam" id="NF000355">
    <property type="entry name" value="ribo_prot_ABC_F"/>
    <property type="match status" value="1"/>
</dbReference>
<evidence type="ECO:0000256" key="4">
    <source>
        <dbReference type="SAM" id="MobiDB-lite"/>
    </source>
</evidence>
<dbReference type="PROSITE" id="PS00211">
    <property type="entry name" value="ABC_TRANSPORTER_1"/>
    <property type="match status" value="1"/>
</dbReference>
<protein>
    <submittedName>
        <fullName evidence="6">ABC-F type ribosomal protection protein</fullName>
    </submittedName>
</protein>
<dbReference type="EMBL" id="DVNK01000032">
    <property type="protein sequence ID" value="HIU46575.1"/>
    <property type="molecule type" value="Genomic_DNA"/>
</dbReference>
<gene>
    <name evidence="6" type="primary">abc-f</name>
    <name evidence="6" type="ORF">IAC59_04880</name>
</gene>